<accession>A0A9X2WEU8</accession>
<dbReference type="InterPro" id="IPR001034">
    <property type="entry name" value="DeoR_HTH"/>
</dbReference>
<dbReference type="FunFam" id="3.40.50.1360:FF:000006">
    <property type="entry name" value="Glucitol operon repressor"/>
    <property type="match status" value="1"/>
</dbReference>
<dbReference type="SUPFAM" id="SSF46785">
    <property type="entry name" value="Winged helix' DNA-binding domain"/>
    <property type="match status" value="1"/>
</dbReference>
<protein>
    <submittedName>
        <fullName evidence="6">DeoR family transcriptional regulator</fullName>
    </submittedName>
</protein>
<comment type="caution">
    <text evidence="6">The sequence shown here is derived from an EMBL/GenBank/DDBJ whole genome shotgun (WGS) entry which is preliminary data.</text>
</comment>
<dbReference type="InterPro" id="IPR037171">
    <property type="entry name" value="NagB/RpiA_transferase-like"/>
</dbReference>
<dbReference type="InterPro" id="IPR014036">
    <property type="entry name" value="DeoR-like_C"/>
</dbReference>
<evidence type="ECO:0000256" key="3">
    <source>
        <dbReference type="ARBA" id="ARBA00023163"/>
    </source>
</evidence>
<dbReference type="PROSITE" id="PS51000">
    <property type="entry name" value="HTH_DEOR_2"/>
    <property type="match status" value="1"/>
</dbReference>
<keyword evidence="3" id="KW-0804">Transcription</keyword>
<dbReference type="SMART" id="SM00420">
    <property type="entry name" value="HTH_DEOR"/>
    <property type="match status" value="1"/>
</dbReference>
<name>A0A9X2WEU8_9GAMM</name>
<dbReference type="GO" id="GO:0003700">
    <property type="term" value="F:DNA-binding transcription factor activity"/>
    <property type="evidence" value="ECO:0007669"/>
    <property type="project" value="InterPro"/>
</dbReference>
<keyword evidence="7" id="KW-1185">Reference proteome</keyword>
<dbReference type="PROSITE" id="PS00894">
    <property type="entry name" value="HTH_DEOR_1"/>
    <property type="match status" value="1"/>
</dbReference>
<dbReference type="Pfam" id="PF00455">
    <property type="entry name" value="DeoRC"/>
    <property type="match status" value="1"/>
</dbReference>
<evidence type="ECO:0000259" key="5">
    <source>
        <dbReference type="PROSITE" id="PS51000"/>
    </source>
</evidence>
<reference evidence="6" key="1">
    <citation type="journal article" date="2022" name="Front. Microbiol.">
        <title>Genome-based taxonomic rearrangement of Oceanobacter-related bacteria including the description of Thalassolituus hydrocarbonoclasticus sp. nov. and Thalassolituus pacificus sp. nov. and emended description of the genus Thalassolituus.</title>
        <authorList>
            <person name="Dong C."/>
            <person name="Wei L."/>
            <person name="Wang J."/>
            <person name="Lai Q."/>
            <person name="Huang Z."/>
            <person name="Shao Z."/>
        </authorList>
    </citation>
    <scope>NUCLEOTIDE SEQUENCE</scope>
    <source>
        <strain evidence="6">59MF3M-4</strain>
    </source>
</reference>
<gene>
    <name evidence="6" type="ORF">NYR02_08860</name>
</gene>
<dbReference type="AlphaFoldDB" id="A0A9X2WEU8"/>
<evidence type="ECO:0000256" key="2">
    <source>
        <dbReference type="ARBA" id="ARBA00023125"/>
    </source>
</evidence>
<dbReference type="Proteomes" id="UP001147830">
    <property type="component" value="Unassembled WGS sequence"/>
</dbReference>
<dbReference type="Gene3D" id="3.40.50.1360">
    <property type="match status" value="1"/>
</dbReference>
<dbReference type="InterPro" id="IPR018356">
    <property type="entry name" value="Tscrpt_reg_HTH_DeoR_CS"/>
</dbReference>
<keyword evidence="2" id="KW-0238">DNA-binding</keyword>
<dbReference type="EMBL" id="JAOANI010000015">
    <property type="protein sequence ID" value="MCT7359128.1"/>
    <property type="molecule type" value="Genomic_DNA"/>
</dbReference>
<evidence type="ECO:0000256" key="1">
    <source>
        <dbReference type="ARBA" id="ARBA00023015"/>
    </source>
</evidence>
<organism evidence="6 7">
    <name type="scientific">Thalassolituus pacificus</name>
    <dbReference type="NCBI Taxonomy" id="2975440"/>
    <lineage>
        <taxon>Bacteria</taxon>
        <taxon>Pseudomonadati</taxon>
        <taxon>Pseudomonadota</taxon>
        <taxon>Gammaproteobacteria</taxon>
        <taxon>Oceanospirillales</taxon>
        <taxon>Oceanospirillaceae</taxon>
        <taxon>Thalassolituus</taxon>
    </lineage>
</organism>
<dbReference type="Gene3D" id="1.10.10.10">
    <property type="entry name" value="Winged helix-like DNA-binding domain superfamily/Winged helix DNA-binding domain"/>
    <property type="match status" value="1"/>
</dbReference>
<feature type="domain" description="HTH deoR-type" evidence="5">
    <location>
        <begin position="6"/>
        <end position="61"/>
    </location>
</feature>
<dbReference type="PRINTS" id="PR00037">
    <property type="entry name" value="HTHLACR"/>
</dbReference>
<keyword evidence="1" id="KW-0805">Transcription regulation</keyword>
<sequence length="268" mass="29578">MPKRNTVQRRHGILSQLSKHGQVQVEELARRFDTSEVTIRKDLATLEQSGLLLRRYGGAIPLPSELMSEPVGTDDGQSPNRQKVSKRKQEIAKAAADCIRDHNRIIIDFGSTTAALIPELQSKRGLVVMTNSLNVANAVRELENEPTLLLSGGTWDAHSESFQGQIAEQVLRSYDFDQLFIGCDGIDLERGTTTFNELLGLSRVMAEAAREVIVLAEADKVGRRIPNLELPWSAVNILITDDRLSTEQQTLIEQQGVRVIIAASGNGE</sequence>
<evidence type="ECO:0000256" key="4">
    <source>
        <dbReference type="SAM" id="MobiDB-lite"/>
    </source>
</evidence>
<dbReference type="GO" id="GO:0003677">
    <property type="term" value="F:DNA binding"/>
    <property type="evidence" value="ECO:0007669"/>
    <property type="project" value="UniProtKB-KW"/>
</dbReference>
<dbReference type="SUPFAM" id="SSF100950">
    <property type="entry name" value="NagB/RpiA/CoA transferase-like"/>
    <property type="match status" value="1"/>
</dbReference>
<feature type="region of interest" description="Disordered" evidence="4">
    <location>
        <begin position="65"/>
        <end position="87"/>
    </location>
</feature>
<dbReference type="PANTHER" id="PTHR30363">
    <property type="entry name" value="HTH-TYPE TRANSCRIPTIONAL REGULATOR SRLR-RELATED"/>
    <property type="match status" value="1"/>
</dbReference>
<dbReference type="Pfam" id="PF08220">
    <property type="entry name" value="HTH_DeoR"/>
    <property type="match status" value="1"/>
</dbReference>
<dbReference type="InterPro" id="IPR036390">
    <property type="entry name" value="WH_DNA-bd_sf"/>
</dbReference>
<dbReference type="RefSeq" id="WP_260976003.1">
    <property type="nucleotide sequence ID" value="NZ_JAOANI010000015.1"/>
</dbReference>
<reference evidence="6" key="2">
    <citation type="submission" date="2022-08" db="EMBL/GenBank/DDBJ databases">
        <authorList>
            <person name="Dong C."/>
        </authorList>
    </citation>
    <scope>NUCLEOTIDE SEQUENCE</scope>
    <source>
        <strain evidence="6">59MF3M-4</strain>
    </source>
</reference>
<evidence type="ECO:0000313" key="7">
    <source>
        <dbReference type="Proteomes" id="UP001147830"/>
    </source>
</evidence>
<dbReference type="SMART" id="SM01134">
    <property type="entry name" value="DeoRC"/>
    <property type="match status" value="1"/>
</dbReference>
<dbReference type="PANTHER" id="PTHR30363:SF44">
    <property type="entry name" value="AGA OPERON TRANSCRIPTIONAL REPRESSOR-RELATED"/>
    <property type="match status" value="1"/>
</dbReference>
<dbReference type="InterPro" id="IPR050313">
    <property type="entry name" value="Carb_Metab_HTH_regulators"/>
</dbReference>
<evidence type="ECO:0000313" key="6">
    <source>
        <dbReference type="EMBL" id="MCT7359128.1"/>
    </source>
</evidence>
<proteinExistence type="predicted"/>
<dbReference type="InterPro" id="IPR036388">
    <property type="entry name" value="WH-like_DNA-bd_sf"/>
</dbReference>